<evidence type="ECO:0000259" key="12">
    <source>
        <dbReference type="SMART" id="SM00642"/>
    </source>
</evidence>
<dbReference type="Pfam" id="PF00128">
    <property type="entry name" value="Alpha-amylase"/>
    <property type="match status" value="2"/>
</dbReference>
<dbReference type="FunFam" id="3.20.20.80:FF:000003">
    <property type="entry name" value="1,4-alpha-glucan branching enzyme GlgB"/>
    <property type="match status" value="1"/>
</dbReference>
<evidence type="ECO:0000256" key="2">
    <source>
        <dbReference type="ARBA" id="ARBA00002953"/>
    </source>
</evidence>
<dbReference type="InterPro" id="IPR017853">
    <property type="entry name" value="GH"/>
</dbReference>
<dbReference type="InterPro" id="IPR004193">
    <property type="entry name" value="Glyco_hydro_13_N"/>
</dbReference>
<dbReference type="InterPro" id="IPR037439">
    <property type="entry name" value="Branching_enzy"/>
</dbReference>
<evidence type="ECO:0000256" key="10">
    <source>
        <dbReference type="HAMAP-Rule" id="MF_00685"/>
    </source>
</evidence>
<evidence type="ECO:0000256" key="1">
    <source>
        <dbReference type="ARBA" id="ARBA00000826"/>
    </source>
</evidence>
<dbReference type="HAMAP" id="MF_00685">
    <property type="entry name" value="GlgB"/>
    <property type="match status" value="1"/>
</dbReference>
<keyword evidence="5 10" id="KW-0321">Glycogen metabolism</keyword>
<evidence type="ECO:0000313" key="13">
    <source>
        <dbReference type="EMBL" id="MBC2593401.1"/>
    </source>
</evidence>
<proteinExistence type="inferred from homology"/>
<dbReference type="AlphaFoldDB" id="A0A842HDF9"/>
<dbReference type="InterPro" id="IPR013780">
    <property type="entry name" value="Glyco_hydro_b"/>
</dbReference>
<comment type="similarity">
    <text evidence="4 10">Belongs to the glycosyl hydrolase 13 family. GlgB subfamily.</text>
</comment>
<dbReference type="EC" id="2.4.1.18" evidence="10"/>
<comment type="pathway">
    <text evidence="3 10">Glycan biosynthesis; glycogen biosynthesis.</text>
</comment>
<dbReference type="GO" id="GO:0004553">
    <property type="term" value="F:hydrolase activity, hydrolyzing O-glycosyl compounds"/>
    <property type="evidence" value="ECO:0007669"/>
    <property type="project" value="InterPro"/>
</dbReference>
<evidence type="ECO:0000256" key="5">
    <source>
        <dbReference type="ARBA" id="ARBA00022600"/>
    </source>
</evidence>
<dbReference type="FunFam" id="2.60.40.10:FF:000169">
    <property type="entry name" value="1,4-alpha-glucan branching enzyme GlgB"/>
    <property type="match status" value="1"/>
</dbReference>
<dbReference type="Pfam" id="PF02806">
    <property type="entry name" value="Alpha-amylase_C"/>
    <property type="match status" value="1"/>
</dbReference>
<feature type="active site" description="Nucleophile" evidence="10 11">
    <location>
        <position position="412"/>
    </location>
</feature>
<dbReference type="InterPro" id="IPR014756">
    <property type="entry name" value="Ig_E-set"/>
</dbReference>
<keyword evidence="8 10" id="KW-0320">Glycogen biosynthesis</keyword>
<dbReference type="InterPro" id="IPR054169">
    <property type="entry name" value="GlgB_N"/>
</dbReference>
<gene>
    <name evidence="10 13" type="primary">glgB</name>
    <name evidence="13" type="ORF">H5P28_03925</name>
</gene>
<dbReference type="InterPro" id="IPR013783">
    <property type="entry name" value="Ig-like_fold"/>
</dbReference>
<dbReference type="GO" id="GO:0003844">
    <property type="term" value="F:1,4-alpha-glucan branching enzyme activity"/>
    <property type="evidence" value="ECO:0007669"/>
    <property type="project" value="UniProtKB-UniRule"/>
</dbReference>
<organism evidence="13 14">
    <name type="scientific">Ruficoccus amylovorans</name>
    <dbReference type="NCBI Taxonomy" id="1804625"/>
    <lineage>
        <taxon>Bacteria</taxon>
        <taxon>Pseudomonadati</taxon>
        <taxon>Verrucomicrobiota</taxon>
        <taxon>Opitutia</taxon>
        <taxon>Puniceicoccales</taxon>
        <taxon>Cerasicoccaceae</taxon>
        <taxon>Ruficoccus</taxon>
    </lineage>
</organism>
<dbReference type="Gene3D" id="2.60.40.10">
    <property type="entry name" value="Immunoglobulins"/>
    <property type="match status" value="2"/>
</dbReference>
<evidence type="ECO:0000256" key="6">
    <source>
        <dbReference type="ARBA" id="ARBA00022676"/>
    </source>
</evidence>
<name>A0A842HDF9_9BACT</name>
<comment type="function">
    <text evidence="2 10">Catalyzes the formation of the alpha-1,6-glucosidic linkages in glycogen by scission of a 1,4-alpha-linked oligosaccharide from growing alpha-1,4-glucan chains and the subsequent attachment of the oligosaccharide to the alpha-1,6 position.</text>
</comment>
<dbReference type="PANTHER" id="PTHR43651">
    <property type="entry name" value="1,4-ALPHA-GLUCAN-BRANCHING ENZYME"/>
    <property type="match status" value="1"/>
</dbReference>
<dbReference type="SUPFAM" id="SSF51011">
    <property type="entry name" value="Glycosyl hydrolase domain"/>
    <property type="match status" value="1"/>
</dbReference>
<dbReference type="SUPFAM" id="SSF81296">
    <property type="entry name" value="E set domains"/>
    <property type="match status" value="1"/>
</dbReference>
<dbReference type="RefSeq" id="WP_185674407.1">
    <property type="nucleotide sequence ID" value="NZ_JACHVB010000013.1"/>
</dbReference>
<evidence type="ECO:0000256" key="7">
    <source>
        <dbReference type="ARBA" id="ARBA00022679"/>
    </source>
</evidence>
<feature type="active site" description="Proton donor" evidence="10 11">
    <location>
        <position position="465"/>
    </location>
</feature>
<dbReference type="InterPro" id="IPR006047">
    <property type="entry name" value="GH13_cat_dom"/>
</dbReference>
<feature type="domain" description="Glycosyl hydrolase family 13 catalytic" evidence="12">
    <location>
        <begin position="253"/>
        <end position="607"/>
    </location>
</feature>
<dbReference type="EMBL" id="JACHVB010000013">
    <property type="protein sequence ID" value="MBC2593401.1"/>
    <property type="molecule type" value="Genomic_DNA"/>
</dbReference>
<dbReference type="Pfam" id="PF22019">
    <property type="entry name" value="GlgB_N"/>
    <property type="match status" value="1"/>
</dbReference>
<dbReference type="InterPro" id="IPR006048">
    <property type="entry name" value="A-amylase/branching_C"/>
</dbReference>
<dbReference type="CDD" id="cd02855">
    <property type="entry name" value="E_set_GBE_prok_N"/>
    <property type="match status" value="1"/>
</dbReference>
<dbReference type="SMART" id="SM00642">
    <property type="entry name" value="Aamy"/>
    <property type="match status" value="1"/>
</dbReference>
<dbReference type="NCBIfam" id="NF008967">
    <property type="entry name" value="PRK12313.1"/>
    <property type="match status" value="1"/>
</dbReference>
<accession>A0A842HDF9</accession>
<evidence type="ECO:0000256" key="3">
    <source>
        <dbReference type="ARBA" id="ARBA00004964"/>
    </source>
</evidence>
<dbReference type="Proteomes" id="UP000546464">
    <property type="component" value="Unassembled WGS sequence"/>
</dbReference>
<comment type="caution">
    <text evidence="13">The sequence shown here is derived from an EMBL/GenBank/DDBJ whole genome shotgun (WGS) entry which is preliminary data.</text>
</comment>
<dbReference type="UniPathway" id="UPA00164"/>
<reference evidence="13 14" key="1">
    <citation type="submission" date="2020-07" db="EMBL/GenBank/DDBJ databases">
        <authorList>
            <person name="Feng X."/>
        </authorList>
    </citation>
    <scope>NUCLEOTIDE SEQUENCE [LARGE SCALE GENOMIC DNA]</scope>
    <source>
        <strain evidence="13 14">JCM31066</strain>
    </source>
</reference>
<evidence type="ECO:0000256" key="8">
    <source>
        <dbReference type="ARBA" id="ARBA00023056"/>
    </source>
</evidence>
<dbReference type="SUPFAM" id="SSF51445">
    <property type="entry name" value="(Trans)glycosidases"/>
    <property type="match status" value="1"/>
</dbReference>
<dbReference type="NCBIfam" id="NF003811">
    <property type="entry name" value="PRK05402.1"/>
    <property type="match status" value="1"/>
</dbReference>
<evidence type="ECO:0000256" key="4">
    <source>
        <dbReference type="ARBA" id="ARBA00009000"/>
    </source>
</evidence>
<keyword evidence="6 10" id="KW-0328">Glycosyltransferase</keyword>
<dbReference type="PANTHER" id="PTHR43651:SF3">
    <property type="entry name" value="1,4-ALPHA-GLUCAN-BRANCHING ENZYME"/>
    <property type="match status" value="1"/>
</dbReference>
<dbReference type="CDD" id="cd11322">
    <property type="entry name" value="AmyAc_Glg_BE"/>
    <property type="match status" value="1"/>
</dbReference>
<sequence>MIIPESDLELLLKARHSHPHDILGLHPVKQKGKQGLVARAYLSDAKSCEVVDIDTDERWPLTQLDKSGFYEGIIPKRTKPFNYRLRTQRYNGEIRQFWDPYCFLPTLSEDDLYLFNQGNHHRIYEKLGSHVKHYEGVHGVSFAVWAPSARRVSVVGDFNNWDGRYHPMRTLGSSGVWEIFIPGLEAGSKYKYEIVGGDGYLHLKTDPYAVRFEAPPHNAAIVWESGGYDWEDGEWMEQRREINHLEKPISVYEVHFGSWKRVVEDGVRPLTYREMATELTDYVKDMGFTHVEFLPLSEHPFTGSWGYQVTGFFAPSHRYGTPQDFMFLVDHLHRAGIGVIMDWVPAHFPRDAFALAEFDGTCLYEHADPRQGQHMDWGTLIFNYGRHEVRNFLVASALSWMDRFHIDGLRVDAVASMLYLDYSRQEGEWIPNQYGGRENIEAIEFLRQANDLVHEYYPGSLMIAEESTSFGGVTKPTSDWGLGFDYKWNMGWMHDTLQYFEKEPIYRRWHHNDMTFGMLYQYSEHFMQVFSHDEVVHGKGSLINKMGAGFEMSKKAQDLRSLYAWMWGWPGKNILFMGCEFGQSAEWRYDGSLDWHLLQYIDHEGIQRLVRDLNHFYRNHPALGRYDSDPKGFQWINGGDSENSVLSFLRLGDEPTETIAVVGNFTPVHRPGYRIGVPFPGYWRELVNTNADVYGGTGAGLGGGLMSEDIPWDGREHSLKLDLPGHTTFILRYEGPTA</sequence>
<evidence type="ECO:0000256" key="9">
    <source>
        <dbReference type="ARBA" id="ARBA00023277"/>
    </source>
</evidence>
<protein>
    <recommendedName>
        <fullName evidence="10">1,4-alpha-glucan branching enzyme GlgB</fullName>
        <ecNumber evidence="10">2.4.1.18</ecNumber>
    </recommendedName>
    <alternativeName>
        <fullName evidence="10">1,4-alpha-D-glucan:1,4-alpha-D-glucan 6-glucosyl-transferase</fullName>
    </alternativeName>
    <alternativeName>
        <fullName evidence="10">Alpha-(1-&gt;4)-glucan branching enzyme</fullName>
    </alternativeName>
    <alternativeName>
        <fullName evidence="10">Glycogen branching enzyme</fullName>
        <shortName evidence="10">BE</shortName>
    </alternativeName>
</protein>
<evidence type="ECO:0000256" key="11">
    <source>
        <dbReference type="PIRSR" id="PIRSR000463-1"/>
    </source>
</evidence>
<dbReference type="InterPro" id="IPR006407">
    <property type="entry name" value="GlgB"/>
</dbReference>
<keyword evidence="9 10" id="KW-0119">Carbohydrate metabolism</keyword>
<dbReference type="NCBIfam" id="TIGR01515">
    <property type="entry name" value="branching_enzym"/>
    <property type="match status" value="1"/>
</dbReference>
<comment type="catalytic activity">
    <reaction evidence="1 10">
        <text>Transfers a segment of a (1-&gt;4)-alpha-D-glucan chain to a primary hydroxy group in a similar glucan chain.</text>
        <dbReference type="EC" id="2.4.1.18"/>
    </reaction>
</comment>
<dbReference type="FunFam" id="2.60.40.1180:FF:000002">
    <property type="entry name" value="1,4-alpha-glucan branching enzyme GlgB"/>
    <property type="match status" value="1"/>
</dbReference>
<comment type="subunit">
    <text evidence="10">Monomer.</text>
</comment>
<dbReference type="GO" id="GO:0005829">
    <property type="term" value="C:cytosol"/>
    <property type="evidence" value="ECO:0007669"/>
    <property type="project" value="TreeGrafter"/>
</dbReference>
<dbReference type="GO" id="GO:0005978">
    <property type="term" value="P:glycogen biosynthetic process"/>
    <property type="evidence" value="ECO:0007669"/>
    <property type="project" value="UniProtKB-UniRule"/>
</dbReference>
<dbReference type="GO" id="GO:0043169">
    <property type="term" value="F:cation binding"/>
    <property type="evidence" value="ECO:0007669"/>
    <property type="project" value="InterPro"/>
</dbReference>
<dbReference type="Gene3D" id="3.20.20.80">
    <property type="entry name" value="Glycosidases"/>
    <property type="match status" value="1"/>
</dbReference>
<keyword evidence="7 10" id="KW-0808">Transferase</keyword>
<dbReference type="Gene3D" id="2.60.40.1180">
    <property type="entry name" value="Golgi alpha-mannosidase II"/>
    <property type="match status" value="1"/>
</dbReference>
<dbReference type="Pfam" id="PF02922">
    <property type="entry name" value="CBM_48"/>
    <property type="match status" value="1"/>
</dbReference>
<dbReference type="PIRSF" id="PIRSF000463">
    <property type="entry name" value="GlgB"/>
    <property type="match status" value="1"/>
</dbReference>
<evidence type="ECO:0000313" key="14">
    <source>
        <dbReference type="Proteomes" id="UP000546464"/>
    </source>
</evidence>
<dbReference type="InterPro" id="IPR044143">
    <property type="entry name" value="GlgB_N_E_set_prok"/>
</dbReference>
<keyword evidence="14" id="KW-1185">Reference proteome</keyword>